<dbReference type="Pfam" id="PF03724">
    <property type="entry name" value="META"/>
    <property type="match status" value="1"/>
</dbReference>
<evidence type="ECO:0000313" key="2">
    <source>
        <dbReference type="EMBL" id="MBB3992657.1"/>
    </source>
</evidence>
<evidence type="ECO:0000259" key="1">
    <source>
        <dbReference type="Pfam" id="PF03724"/>
    </source>
</evidence>
<dbReference type="InterPro" id="IPR038670">
    <property type="entry name" value="HslJ-like_sf"/>
</dbReference>
<reference evidence="2 3" key="1">
    <citation type="submission" date="2020-08" db="EMBL/GenBank/DDBJ databases">
        <title>Genomic Encyclopedia of Type Strains, Phase IV (KMG-IV): sequencing the most valuable type-strain genomes for metagenomic binning, comparative biology and taxonomic classification.</title>
        <authorList>
            <person name="Goeker M."/>
        </authorList>
    </citation>
    <scope>NUCLEOTIDE SEQUENCE [LARGE SCALE GENOMIC DNA]</scope>
    <source>
        <strain evidence="2 3">DSM 102234</strain>
    </source>
</reference>
<gene>
    <name evidence="2" type="ORF">GGR95_000276</name>
</gene>
<organism evidence="2 3">
    <name type="scientific">Sulfitobacter undariae</name>
    <dbReference type="NCBI Taxonomy" id="1563671"/>
    <lineage>
        <taxon>Bacteria</taxon>
        <taxon>Pseudomonadati</taxon>
        <taxon>Pseudomonadota</taxon>
        <taxon>Alphaproteobacteria</taxon>
        <taxon>Rhodobacterales</taxon>
        <taxon>Roseobacteraceae</taxon>
        <taxon>Sulfitobacter</taxon>
    </lineage>
</organism>
<evidence type="ECO:0000313" key="3">
    <source>
        <dbReference type="Proteomes" id="UP000530268"/>
    </source>
</evidence>
<dbReference type="InterPro" id="IPR005184">
    <property type="entry name" value="DUF306_Meta_HslJ"/>
</dbReference>
<dbReference type="Gene3D" id="2.40.128.270">
    <property type="match status" value="1"/>
</dbReference>
<dbReference type="AlphaFoldDB" id="A0A7W6GZ43"/>
<feature type="domain" description="DUF306" evidence="1">
    <location>
        <begin position="31"/>
        <end position="123"/>
    </location>
</feature>
<sequence length="132" mass="14134">MKTVLIPLLIALSLTAACRKDETVSAYGGADHVWTLKTLNGNIFPAPATLTFPEVGQIAGNGPCNSYFGAMDAPYPWFQAGPIGSTRRACPDMRAETVFLDSLKAATLIEVVDDTLILSNPEGLEMIFKATE</sequence>
<dbReference type="PROSITE" id="PS51257">
    <property type="entry name" value="PROKAR_LIPOPROTEIN"/>
    <property type="match status" value="1"/>
</dbReference>
<dbReference type="InterPro" id="IPR053147">
    <property type="entry name" value="Hsp_HslJ-like"/>
</dbReference>
<keyword evidence="2" id="KW-0346">Stress response</keyword>
<accession>A0A7W6GZ43</accession>
<dbReference type="EMBL" id="JACIEI010000001">
    <property type="protein sequence ID" value="MBB3992657.1"/>
    <property type="molecule type" value="Genomic_DNA"/>
</dbReference>
<dbReference type="PANTHER" id="PTHR35535">
    <property type="entry name" value="HEAT SHOCK PROTEIN HSLJ"/>
    <property type="match status" value="1"/>
</dbReference>
<name>A0A7W6GZ43_9RHOB</name>
<protein>
    <submittedName>
        <fullName evidence="2">Heat shock protein HslJ</fullName>
    </submittedName>
</protein>
<comment type="caution">
    <text evidence="2">The sequence shown here is derived from an EMBL/GenBank/DDBJ whole genome shotgun (WGS) entry which is preliminary data.</text>
</comment>
<dbReference type="RefSeq" id="WP_184562006.1">
    <property type="nucleotide sequence ID" value="NZ_JACIEI010000001.1"/>
</dbReference>
<dbReference type="Proteomes" id="UP000530268">
    <property type="component" value="Unassembled WGS sequence"/>
</dbReference>
<keyword evidence="3" id="KW-1185">Reference proteome</keyword>
<proteinExistence type="predicted"/>
<dbReference type="PANTHER" id="PTHR35535:SF1">
    <property type="entry name" value="HEAT SHOCK PROTEIN HSLJ"/>
    <property type="match status" value="1"/>
</dbReference>